<gene>
    <name evidence="2" type="ORF">OBBRIDRAFT_733960</name>
</gene>
<dbReference type="SUPFAM" id="SSF103107">
    <property type="entry name" value="Hypothetical protein c14orf129, hspc210"/>
    <property type="match status" value="1"/>
</dbReference>
<dbReference type="EMBL" id="KV722446">
    <property type="protein sequence ID" value="OCH88685.1"/>
    <property type="molecule type" value="Genomic_DNA"/>
</dbReference>
<accession>A0A8E2AUQ1</accession>
<proteinExistence type="predicted"/>
<organism evidence="2 3">
    <name type="scientific">Obba rivulosa</name>
    <dbReference type="NCBI Taxonomy" id="1052685"/>
    <lineage>
        <taxon>Eukaryota</taxon>
        <taxon>Fungi</taxon>
        <taxon>Dikarya</taxon>
        <taxon>Basidiomycota</taxon>
        <taxon>Agaricomycotina</taxon>
        <taxon>Agaricomycetes</taxon>
        <taxon>Polyporales</taxon>
        <taxon>Gelatoporiaceae</taxon>
        <taxon>Obba</taxon>
    </lineage>
</organism>
<dbReference type="OrthoDB" id="5804279at2759"/>
<dbReference type="InterPro" id="IPR023231">
    <property type="entry name" value="GSKIP_dom_sf"/>
</dbReference>
<feature type="domain" description="GSKIP" evidence="1">
    <location>
        <begin position="15"/>
        <end position="111"/>
    </location>
</feature>
<sequence>MASSPPPSQDEPFVKSELAHTLQEQSFGLQRFELLESTDLESKARVVLLEGMTIIISLTSAGFQYMAKFQPVKSPNGVPKTFESSEELLGFVSQQYASARRDALLAKLEALR</sequence>
<protein>
    <recommendedName>
        <fullName evidence="1">GSKIP domain-containing protein</fullName>
    </recommendedName>
</protein>
<dbReference type="AlphaFoldDB" id="A0A8E2AUQ1"/>
<reference evidence="2 3" key="1">
    <citation type="submission" date="2016-07" db="EMBL/GenBank/DDBJ databases">
        <title>Draft genome of the white-rot fungus Obba rivulosa 3A-2.</title>
        <authorList>
            <consortium name="DOE Joint Genome Institute"/>
            <person name="Miettinen O."/>
            <person name="Riley R."/>
            <person name="Acob R."/>
            <person name="Barry K."/>
            <person name="Cullen D."/>
            <person name="De Vries R."/>
            <person name="Hainaut M."/>
            <person name="Hatakka A."/>
            <person name="Henrissat B."/>
            <person name="Hilden K."/>
            <person name="Kuo R."/>
            <person name="Labutti K."/>
            <person name="Lipzen A."/>
            <person name="Makela M.R."/>
            <person name="Sandor L."/>
            <person name="Spatafora J.W."/>
            <person name="Grigoriev I.V."/>
            <person name="Hibbett D.S."/>
        </authorList>
    </citation>
    <scope>NUCLEOTIDE SEQUENCE [LARGE SCALE GENOMIC DNA]</scope>
    <source>
        <strain evidence="2 3">3A-2</strain>
    </source>
</reference>
<evidence type="ECO:0000313" key="2">
    <source>
        <dbReference type="EMBL" id="OCH88685.1"/>
    </source>
</evidence>
<keyword evidence="3" id="KW-1185">Reference proteome</keyword>
<evidence type="ECO:0000259" key="1">
    <source>
        <dbReference type="Pfam" id="PF05303"/>
    </source>
</evidence>
<dbReference type="InterPro" id="IPR007967">
    <property type="entry name" value="GSKIP_dom"/>
</dbReference>
<dbReference type="Pfam" id="PF05303">
    <property type="entry name" value="GSKIP_dom"/>
    <property type="match status" value="1"/>
</dbReference>
<name>A0A8E2AUQ1_9APHY</name>
<evidence type="ECO:0000313" key="3">
    <source>
        <dbReference type="Proteomes" id="UP000250043"/>
    </source>
</evidence>
<dbReference type="Gene3D" id="3.30.2280.10">
    <property type="entry name" value="Hypothetical protein (hspc210)"/>
    <property type="match status" value="1"/>
</dbReference>
<dbReference type="Proteomes" id="UP000250043">
    <property type="component" value="Unassembled WGS sequence"/>
</dbReference>